<comment type="caution">
    <text evidence="3">The sequence shown here is derived from an EMBL/GenBank/DDBJ whole genome shotgun (WGS) entry which is preliminary data.</text>
</comment>
<dbReference type="InterPro" id="IPR011009">
    <property type="entry name" value="Kinase-like_dom_sf"/>
</dbReference>
<accession>A0A8H2W9D3</accession>
<proteinExistence type="predicted"/>
<feature type="compositionally biased region" description="Low complexity" evidence="1">
    <location>
        <begin position="123"/>
        <end position="146"/>
    </location>
</feature>
<protein>
    <recommendedName>
        <fullName evidence="2">Fungal-type protein kinase domain-containing protein</fullName>
    </recommendedName>
</protein>
<reference evidence="3" key="1">
    <citation type="submission" date="2021-01" db="EMBL/GenBank/DDBJ databases">
        <authorList>
            <person name="Kaushik A."/>
        </authorList>
    </citation>
    <scope>NUCLEOTIDE SEQUENCE</scope>
    <source>
        <strain evidence="3">AG1-1C</strain>
    </source>
</reference>
<name>A0A8H2W9D3_9AGAM</name>
<dbReference type="EMBL" id="CAJMWS010000044">
    <property type="protein sequence ID" value="CAE6347293.1"/>
    <property type="molecule type" value="Genomic_DNA"/>
</dbReference>
<sequence length="863" mass="98055">MTPSRRETVKRKTEDGTELVGAAKKVKTSTLDPADTSPIETTTQAIDETDDPSVVLPGAITGLSTPTTSGSSTEALPVNIQRPSITTPTTPQPLPSRQPVAGVFNTSIKLSSSNIDTSCIAPSESSSYRSGLGSKAADTQQTQQATKSNEITKAEIHQIEELLRHELRGAVYQHKRFFDEFFRLPKQELVFNPQARVLRKVLDQARQPKRSLGQDNHIDYDSINQQWTLHKAITDQNDEKTVYKPLAKALNVVGQAAFEVYWEEYPKDTIRKDYFRFIDHSTRPTRHDLPSDGEAKPDLVQGSVHDNRVHWADVELVTECKSKFGNGHRNEAYMQLARYARATFAHQIYRVRVFGFSLCGSIVNFVCFDRSGMLHSPDIDLSKPEGAHDFIQHIITLLTLDARRIGYDDRYSFDYSSNPPRTLFKFGNDPPKLVSEILCYRKCACGRATCVTCLGENVHKSTWRPEDRPDEGKTMSGFANVFGFCQLTGHSDTEYNTRLQYPDQLEWSEATTYFIPHSRRFDDLTLEQGPISRGIRIKSDIIMQRGTSLFKAQNPYHLVMAIHDGLLAIMALTEVGKLHCDISAYNLLLVDADKHYPDQKWLGQSSFDAKPEVWQRNARRLFIGGDEGSKDEDQDTSHYESPRLDRVKKLARGPFCVLHDTEFTVDDDPNSKNVHADLTGTPAFISVQLLDTDKRVFRTFMHDVESLFWVMLWSLVCRSQDKNTWKVNGHAENQIRGLSNSSMTGLLQFKKSLLHSVVTGGGKDFAETIMKLDNSWCEDLFPILRQFGFFLYYYLYDSPPKALLDSADPLEKAIYDASLGQHLLHNEYLNQPHLKTFEILFAMFDRHINTLKEKYHEVDLTQL</sequence>
<feature type="region of interest" description="Disordered" evidence="1">
    <location>
        <begin position="1"/>
        <end position="53"/>
    </location>
</feature>
<dbReference type="Pfam" id="PF17667">
    <property type="entry name" value="Pkinase_fungal"/>
    <property type="match status" value="2"/>
</dbReference>
<feature type="domain" description="Fungal-type protein kinase" evidence="2">
    <location>
        <begin position="660"/>
        <end position="713"/>
    </location>
</feature>
<evidence type="ECO:0000313" key="4">
    <source>
        <dbReference type="Proteomes" id="UP000663846"/>
    </source>
</evidence>
<dbReference type="AlphaFoldDB" id="A0A8H2W9D3"/>
<dbReference type="OrthoDB" id="64220at2759"/>
<organism evidence="3 4">
    <name type="scientific">Rhizoctonia solani</name>
    <dbReference type="NCBI Taxonomy" id="456999"/>
    <lineage>
        <taxon>Eukaryota</taxon>
        <taxon>Fungi</taxon>
        <taxon>Dikarya</taxon>
        <taxon>Basidiomycota</taxon>
        <taxon>Agaricomycotina</taxon>
        <taxon>Agaricomycetes</taxon>
        <taxon>Cantharellales</taxon>
        <taxon>Ceratobasidiaceae</taxon>
        <taxon>Rhizoctonia</taxon>
    </lineage>
</organism>
<feature type="domain" description="Fungal-type protein kinase" evidence="2">
    <location>
        <begin position="303"/>
        <end position="600"/>
    </location>
</feature>
<dbReference type="SUPFAM" id="SSF56112">
    <property type="entry name" value="Protein kinase-like (PK-like)"/>
    <property type="match status" value="1"/>
</dbReference>
<evidence type="ECO:0000313" key="3">
    <source>
        <dbReference type="EMBL" id="CAE6347293.1"/>
    </source>
</evidence>
<dbReference type="Proteomes" id="UP000663846">
    <property type="component" value="Unassembled WGS sequence"/>
</dbReference>
<feature type="compositionally biased region" description="Basic and acidic residues" evidence="1">
    <location>
        <begin position="1"/>
        <end position="15"/>
    </location>
</feature>
<dbReference type="PANTHER" id="PTHR38248:SF2">
    <property type="entry name" value="FUNK1 11"/>
    <property type="match status" value="1"/>
</dbReference>
<evidence type="ECO:0000256" key="1">
    <source>
        <dbReference type="SAM" id="MobiDB-lite"/>
    </source>
</evidence>
<evidence type="ECO:0000259" key="2">
    <source>
        <dbReference type="Pfam" id="PF17667"/>
    </source>
</evidence>
<gene>
    <name evidence="3" type="ORF">RDB_LOCUS7895</name>
</gene>
<feature type="region of interest" description="Disordered" evidence="1">
    <location>
        <begin position="121"/>
        <end position="148"/>
    </location>
</feature>
<dbReference type="PANTHER" id="PTHR38248">
    <property type="entry name" value="FUNK1 6"/>
    <property type="match status" value="1"/>
</dbReference>
<dbReference type="InterPro" id="IPR040976">
    <property type="entry name" value="Pkinase_fungal"/>
</dbReference>